<dbReference type="EMBL" id="LT629736">
    <property type="protein sequence ID" value="SDS75841.1"/>
    <property type="molecule type" value="Genomic_DNA"/>
</dbReference>
<proteinExistence type="predicted"/>
<name>A0A1H1UUA3_9GAMM</name>
<sequence length="58" mass="6287">MDGLAVAGLSVIVELLHECVETQALPLASGYYVIYVDNPNERTGSILNICILRILTPD</sequence>
<evidence type="ECO:0000313" key="2">
    <source>
        <dbReference type="Proteomes" id="UP000243207"/>
    </source>
</evidence>
<keyword evidence="2" id="KW-1185">Reference proteome</keyword>
<gene>
    <name evidence="1" type="ORF">SAMN05216421_2136</name>
</gene>
<accession>A0A1H1UUA3</accession>
<dbReference type="AlphaFoldDB" id="A0A1H1UUA3"/>
<organism evidence="1 2">
    <name type="scientific">Halopseudomonas xinjiangensis</name>
    <dbReference type="NCBI Taxonomy" id="487184"/>
    <lineage>
        <taxon>Bacteria</taxon>
        <taxon>Pseudomonadati</taxon>
        <taxon>Pseudomonadota</taxon>
        <taxon>Gammaproteobacteria</taxon>
        <taxon>Pseudomonadales</taxon>
        <taxon>Pseudomonadaceae</taxon>
        <taxon>Halopseudomonas</taxon>
    </lineage>
</organism>
<dbReference type="Proteomes" id="UP000243207">
    <property type="component" value="Chromosome I"/>
</dbReference>
<protein>
    <submittedName>
        <fullName evidence="1">Uncharacterized protein</fullName>
    </submittedName>
</protein>
<evidence type="ECO:0000313" key="1">
    <source>
        <dbReference type="EMBL" id="SDS75841.1"/>
    </source>
</evidence>
<reference evidence="2" key="1">
    <citation type="submission" date="2016-10" db="EMBL/GenBank/DDBJ databases">
        <authorList>
            <person name="Varghese N."/>
            <person name="Submissions S."/>
        </authorList>
    </citation>
    <scope>NUCLEOTIDE SEQUENCE [LARGE SCALE GENOMIC DNA]</scope>
    <source>
        <strain evidence="2">NRRL B-51270</strain>
    </source>
</reference>
<dbReference type="STRING" id="487184.SAMN05216421_2136"/>